<evidence type="ECO:0000259" key="2">
    <source>
        <dbReference type="PROSITE" id="PS50887"/>
    </source>
</evidence>
<dbReference type="SMART" id="SM00028">
    <property type="entry name" value="TPR"/>
    <property type="match status" value="5"/>
</dbReference>
<dbReference type="GO" id="GO:0052621">
    <property type="term" value="F:diguanylate cyclase activity"/>
    <property type="evidence" value="ECO:0007669"/>
    <property type="project" value="UniProtKB-EC"/>
</dbReference>
<dbReference type="PROSITE" id="PS50887">
    <property type="entry name" value="GGDEF"/>
    <property type="match status" value="1"/>
</dbReference>
<feature type="transmembrane region" description="Helical" evidence="1">
    <location>
        <begin position="385"/>
        <end position="403"/>
    </location>
</feature>
<dbReference type="SMART" id="SM00267">
    <property type="entry name" value="GGDEF"/>
    <property type="match status" value="1"/>
</dbReference>
<dbReference type="InterPro" id="IPR019734">
    <property type="entry name" value="TPR_rpt"/>
</dbReference>
<gene>
    <name evidence="3" type="primary">ydaM_2</name>
    <name evidence="3" type="ORF">R28058_15571</name>
</gene>
<organism evidence="3 4">
    <name type="scientific">Paraclostridium sordellii</name>
    <name type="common">Clostridium sordellii</name>
    <dbReference type="NCBI Taxonomy" id="1505"/>
    <lineage>
        <taxon>Bacteria</taxon>
        <taxon>Bacillati</taxon>
        <taxon>Bacillota</taxon>
        <taxon>Clostridia</taxon>
        <taxon>Peptostreptococcales</taxon>
        <taxon>Peptostreptococcaceae</taxon>
        <taxon>Paraclostridium</taxon>
    </lineage>
</organism>
<dbReference type="InterPro" id="IPR011990">
    <property type="entry name" value="TPR-like_helical_dom_sf"/>
</dbReference>
<dbReference type="GO" id="GO:0016301">
    <property type="term" value="F:kinase activity"/>
    <property type="evidence" value="ECO:0007669"/>
    <property type="project" value="UniProtKB-KW"/>
</dbReference>
<feature type="transmembrane region" description="Helical" evidence="1">
    <location>
        <begin position="9"/>
        <end position="29"/>
    </location>
</feature>
<dbReference type="Pfam" id="PF13181">
    <property type="entry name" value="TPR_8"/>
    <property type="match status" value="3"/>
</dbReference>
<dbReference type="PANTHER" id="PTHR45138">
    <property type="entry name" value="REGULATORY COMPONENTS OF SENSORY TRANSDUCTION SYSTEM"/>
    <property type="match status" value="1"/>
</dbReference>
<dbReference type="Gene3D" id="3.30.70.270">
    <property type="match status" value="1"/>
</dbReference>
<dbReference type="Gene3D" id="1.25.40.10">
    <property type="entry name" value="Tetratricopeptide repeat domain"/>
    <property type="match status" value="1"/>
</dbReference>
<dbReference type="SUPFAM" id="SSF48452">
    <property type="entry name" value="TPR-like"/>
    <property type="match status" value="1"/>
</dbReference>
<evidence type="ECO:0000256" key="1">
    <source>
        <dbReference type="SAM" id="Phobius"/>
    </source>
</evidence>
<dbReference type="AlphaFoldDB" id="A0A0C7G5W9"/>
<keyword evidence="3" id="KW-0548">Nucleotidyltransferase</keyword>
<reference evidence="3 4" key="1">
    <citation type="submission" date="2015-01" db="EMBL/GenBank/DDBJ databases">
        <authorList>
            <person name="Aslett A.Martin."/>
            <person name="De Silva Nishadi"/>
        </authorList>
    </citation>
    <scope>NUCLEOTIDE SEQUENCE [LARGE SCALE GENOMIC DNA]</scope>
    <source>
        <strain evidence="3 4">R28058</strain>
    </source>
</reference>
<name>A0A0C7G5W9_PARSO</name>
<dbReference type="FunFam" id="3.30.70.270:FF:000001">
    <property type="entry name" value="Diguanylate cyclase domain protein"/>
    <property type="match status" value="1"/>
</dbReference>
<dbReference type="InterPro" id="IPR029787">
    <property type="entry name" value="Nucleotide_cyclase"/>
</dbReference>
<dbReference type="InterPro" id="IPR043128">
    <property type="entry name" value="Rev_trsase/Diguanyl_cyclase"/>
</dbReference>
<dbReference type="CDD" id="cd01949">
    <property type="entry name" value="GGDEF"/>
    <property type="match status" value="1"/>
</dbReference>
<dbReference type="InterPro" id="IPR000160">
    <property type="entry name" value="GGDEF_dom"/>
</dbReference>
<evidence type="ECO:0000313" key="4">
    <source>
        <dbReference type="Proteomes" id="UP000049127"/>
    </source>
</evidence>
<dbReference type="NCBIfam" id="TIGR00254">
    <property type="entry name" value="GGDEF"/>
    <property type="match status" value="1"/>
</dbReference>
<sequence length="567" mass="67238">MKFIKKYKLILNIFLGIIITLIFMISININNNKKNIKEATKKIKYNINEGNYVNARRICNLTFSKIPKYEYNILFKDIAKMSKEIKDIPYGERCNEKMFLEMEKYKFLSKEHRFKIYENLGNLYLIDSNYAKASEYILDTLIMSKDMEYNIIEAKQLINLGVLFSQIQGYDTGVETIKESLKINIKNPKQAEIIRLYAYVNISEIYLRMGKYKECERYLSMINKDRKHVDIKDYSDIDVLANTIQANLYLNEGKYELAKEYIELAEKFLKFNDEKIFKYTKELLYLTKGQYYSSIGNYYKSIDIYNKILSFSDYKNNNSLNEECVLEKLVKLYDKTKQYELEDIYIDKLISAIKNNENIRYRDYSNYVLEQAKEKYIVRKDRESIRFLMLIILCGTIIIGYMYKINKKRLKKMKYITLHDNLTGVYNRGYFDEKYKELINNKFKFSILMIDIDNFKYLNDTFGHQFGDEVLKTITSVILNLLNERCVLCRYGGEEFVILHKYSFKEESVLTAELIRSAVEHLSWSKDIKVTISIGIAYRLNDGLDTLSKADMNLYKAKNNGKNKIVV</sequence>
<keyword evidence="3" id="KW-0808">Transferase</keyword>
<evidence type="ECO:0000313" key="3">
    <source>
        <dbReference type="EMBL" id="CEQ03824.1"/>
    </source>
</evidence>
<dbReference type="EC" id="2.7.7.65" evidence="3"/>
<protein>
    <submittedName>
        <fullName evidence="3">Diguanylate kinase signaling protein</fullName>
        <ecNumber evidence="3">2.7.7.65</ecNumber>
    </submittedName>
</protein>
<accession>A0A0C7G5W9</accession>
<dbReference type="PANTHER" id="PTHR45138:SF9">
    <property type="entry name" value="DIGUANYLATE CYCLASE DGCM-RELATED"/>
    <property type="match status" value="1"/>
</dbReference>
<dbReference type="InterPro" id="IPR050469">
    <property type="entry name" value="Diguanylate_Cyclase"/>
</dbReference>
<keyword evidence="1" id="KW-0812">Transmembrane</keyword>
<dbReference type="SUPFAM" id="SSF55073">
    <property type="entry name" value="Nucleotide cyclase"/>
    <property type="match status" value="1"/>
</dbReference>
<keyword evidence="3" id="KW-0418">Kinase</keyword>
<dbReference type="EMBL" id="CEKZ01000003">
    <property type="protein sequence ID" value="CEQ03824.1"/>
    <property type="molecule type" value="Genomic_DNA"/>
</dbReference>
<feature type="domain" description="GGDEF" evidence="2">
    <location>
        <begin position="443"/>
        <end position="567"/>
    </location>
</feature>
<dbReference type="Proteomes" id="UP000049127">
    <property type="component" value="Unassembled WGS sequence"/>
</dbReference>
<dbReference type="OrthoDB" id="9805474at2"/>
<proteinExistence type="predicted"/>
<dbReference type="Pfam" id="PF00990">
    <property type="entry name" value="GGDEF"/>
    <property type="match status" value="1"/>
</dbReference>
<keyword evidence="1" id="KW-0472">Membrane</keyword>
<dbReference type="RefSeq" id="WP_055342003.1">
    <property type="nucleotide sequence ID" value="NZ_CDNI01000003.1"/>
</dbReference>
<keyword evidence="1" id="KW-1133">Transmembrane helix</keyword>